<dbReference type="RefSeq" id="WP_012851474.1">
    <property type="nucleotide sequence ID" value="NC_013510.1"/>
</dbReference>
<dbReference type="Pfam" id="PF01047">
    <property type="entry name" value="MarR"/>
    <property type="match status" value="1"/>
</dbReference>
<dbReference type="STRING" id="471852.Tcur_1105"/>
<accession>D1A8J5</accession>
<reference evidence="5 6" key="1">
    <citation type="journal article" date="2011" name="Stand. Genomic Sci.">
        <title>Complete genome sequence of Thermomonospora curvata type strain (B9).</title>
        <authorList>
            <person name="Chertkov O."/>
            <person name="Sikorski J."/>
            <person name="Nolan M."/>
            <person name="Lapidus A."/>
            <person name="Lucas S."/>
            <person name="Del Rio T.G."/>
            <person name="Tice H."/>
            <person name="Cheng J.F."/>
            <person name="Goodwin L."/>
            <person name="Pitluck S."/>
            <person name="Liolios K."/>
            <person name="Ivanova N."/>
            <person name="Mavromatis K."/>
            <person name="Mikhailova N."/>
            <person name="Ovchinnikova G."/>
            <person name="Pati A."/>
            <person name="Chen A."/>
            <person name="Palaniappan K."/>
            <person name="Djao O.D."/>
            <person name="Land M."/>
            <person name="Hauser L."/>
            <person name="Chang Y.J."/>
            <person name="Jeffries C.D."/>
            <person name="Brettin T."/>
            <person name="Han C."/>
            <person name="Detter J.C."/>
            <person name="Rohde M."/>
            <person name="Goker M."/>
            <person name="Woyke T."/>
            <person name="Bristow J."/>
            <person name="Eisen J.A."/>
            <person name="Markowitz V."/>
            <person name="Hugenholtz P."/>
            <person name="Klenk H.P."/>
            <person name="Kyrpides N.C."/>
        </authorList>
    </citation>
    <scope>NUCLEOTIDE SEQUENCE [LARGE SCALE GENOMIC DNA]</scope>
    <source>
        <strain evidence="6">ATCC 19995 / DSM 43183 / JCM 3096 / KCTC 9072 / NBRC 15933 / NCIMB 10081 / Henssen B9</strain>
    </source>
</reference>
<dbReference type="GO" id="GO:0006950">
    <property type="term" value="P:response to stress"/>
    <property type="evidence" value="ECO:0007669"/>
    <property type="project" value="TreeGrafter"/>
</dbReference>
<dbReference type="GO" id="GO:0003700">
    <property type="term" value="F:DNA-binding transcription factor activity"/>
    <property type="evidence" value="ECO:0007669"/>
    <property type="project" value="InterPro"/>
</dbReference>
<protein>
    <submittedName>
        <fullName evidence="5">Transcriptional regulator, MarR family</fullName>
    </submittedName>
</protein>
<gene>
    <name evidence="5" type="ordered locus">Tcur_1105</name>
</gene>
<dbReference type="SUPFAM" id="SSF46785">
    <property type="entry name" value="Winged helix' DNA-binding domain"/>
    <property type="match status" value="1"/>
</dbReference>
<dbReference type="PANTHER" id="PTHR33164">
    <property type="entry name" value="TRANSCRIPTIONAL REGULATOR, MARR FAMILY"/>
    <property type="match status" value="1"/>
</dbReference>
<keyword evidence="6" id="KW-1185">Reference proteome</keyword>
<evidence type="ECO:0000259" key="4">
    <source>
        <dbReference type="PROSITE" id="PS50995"/>
    </source>
</evidence>
<keyword evidence="1" id="KW-0805">Transcription regulation</keyword>
<evidence type="ECO:0000256" key="3">
    <source>
        <dbReference type="ARBA" id="ARBA00023163"/>
    </source>
</evidence>
<evidence type="ECO:0000256" key="1">
    <source>
        <dbReference type="ARBA" id="ARBA00023015"/>
    </source>
</evidence>
<dbReference type="PANTHER" id="PTHR33164:SF64">
    <property type="entry name" value="TRANSCRIPTIONAL REGULATOR SLYA"/>
    <property type="match status" value="1"/>
</dbReference>
<evidence type="ECO:0000313" key="5">
    <source>
        <dbReference type="EMBL" id="ACY96690.1"/>
    </source>
</evidence>
<dbReference type="InterPro" id="IPR036390">
    <property type="entry name" value="WH_DNA-bd_sf"/>
</dbReference>
<dbReference type="InterPro" id="IPR000835">
    <property type="entry name" value="HTH_MarR-typ"/>
</dbReference>
<dbReference type="InterPro" id="IPR036388">
    <property type="entry name" value="WH-like_DNA-bd_sf"/>
</dbReference>
<dbReference type="Gene3D" id="1.10.10.10">
    <property type="entry name" value="Winged helix-like DNA-binding domain superfamily/Winged helix DNA-binding domain"/>
    <property type="match status" value="1"/>
</dbReference>
<proteinExistence type="predicted"/>
<keyword evidence="3" id="KW-0804">Transcription</keyword>
<feature type="domain" description="HTH marR-type" evidence="4">
    <location>
        <begin position="1"/>
        <end position="144"/>
    </location>
</feature>
<dbReference type="PROSITE" id="PS50995">
    <property type="entry name" value="HTH_MARR_2"/>
    <property type="match status" value="1"/>
</dbReference>
<evidence type="ECO:0000256" key="2">
    <source>
        <dbReference type="ARBA" id="ARBA00023125"/>
    </source>
</evidence>
<dbReference type="AlphaFoldDB" id="D1A8J5"/>
<dbReference type="EMBL" id="CP001738">
    <property type="protein sequence ID" value="ACY96690.1"/>
    <property type="molecule type" value="Genomic_DNA"/>
</dbReference>
<dbReference type="Proteomes" id="UP000001918">
    <property type="component" value="Chromosome"/>
</dbReference>
<dbReference type="eggNOG" id="COG1846">
    <property type="taxonomic scope" value="Bacteria"/>
</dbReference>
<dbReference type="InterPro" id="IPR039422">
    <property type="entry name" value="MarR/SlyA-like"/>
</dbReference>
<dbReference type="HOGENOM" id="CLU_083287_23_0_11"/>
<dbReference type="GO" id="GO:0003677">
    <property type="term" value="F:DNA binding"/>
    <property type="evidence" value="ECO:0007669"/>
    <property type="project" value="UniProtKB-KW"/>
</dbReference>
<dbReference type="SMART" id="SM00347">
    <property type="entry name" value="HTH_MARR"/>
    <property type="match status" value="1"/>
</dbReference>
<organism evidence="5 6">
    <name type="scientific">Thermomonospora curvata (strain ATCC 19995 / DSM 43183 / JCM 3096 / KCTC 9072 / NBRC 15933 / NCIMB 10081 / Henssen B9)</name>
    <dbReference type="NCBI Taxonomy" id="471852"/>
    <lineage>
        <taxon>Bacteria</taxon>
        <taxon>Bacillati</taxon>
        <taxon>Actinomycetota</taxon>
        <taxon>Actinomycetes</taxon>
        <taxon>Streptosporangiales</taxon>
        <taxon>Thermomonosporaceae</taxon>
        <taxon>Thermomonospora</taxon>
    </lineage>
</organism>
<name>D1A8J5_THECD</name>
<dbReference type="KEGG" id="tcu:Tcur_1105"/>
<keyword evidence="2" id="KW-0238">DNA-binding</keyword>
<evidence type="ECO:0000313" key="6">
    <source>
        <dbReference type="Proteomes" id="UP000001918"/>
    </source>
</evidence>
<sequence length="147" mass="16099">MGARIHGGTGIGPGFLLWRAALRWQREVTSALRPLGLTHVQFVLLEGLWRFDAQGRCPSQRELADRAGTDVMMTSQVVRVLEGKGLLRRAVDPSDARKRVLTITDEGRGLAERAIEVVRGTDDAYFAGVPDRAALLVALTRLAFPGH</sequence>